<dbReference type="Gene3D" id="3.30.1340.30">
    <property type="match status" value="3"/>
</dbReference>
<feature type="domain" description="BON" evidence="1">
    <location>
        <begin position="85"/>
        <end position="153"/>
    </location>
</feature>
<reference evidence="2 3" key="1">
    <citation type="submission" date="2020-02" db="EMBL/GenBank/DDBJ databases">
        <title>Aliifodinibius halophilus 2W32, complete genome.</title>
        <authorList>
            <person name="Li Y."/>
            <person name="Wu S."/>
        </authorList>
    </citation>
    <scope>NUCLEOTIDE SEQUENCE [LARGE SCALE GENOMIC DNA]</scope>
    <source>
        <strain evidence="2 3">2W32</strain>
    </source>
</reference>
<organism evidence="2 3">
    <name type="scientific">Fodinibius halophilus</name>
    <dbReference type="NCBI Taxonomy" id="1736908"/>
    <lineage>
        <taxon>Bacteria</taxon>
        <taxon>Pseudomonadati</taxon>
        <taxon>Balneolota</taxon>
        <taxon>Balneolia</taxon>
        <taxon>Balneolales</taxon>
        <taxon>Balneolaceae</taxon>
        <taxon>Fodinibius</taxon>
    </lineage>
</organism>
<name>A0A6M1T4F9_9BACT</name>
<feature type="domain" description="BON" evidence="1">
    <location>
        <begin position="9"/>
        <end position="77"/>
    </location>
</feature>
<dbReference type="RefSeq" id="WP_165265049.1">
    <property type="nucleotide sequence ID" value="NZ_JAALLS010000001.1"/>
</dbReference>
<dbReference type="SMART" id="SM00749">
    <property type="entry name" value="BON"/>
    <property type="match status" value="3"/>
</dbReference>
<dbReference type="PANTHER" id="PTHR34606">
    <property type="entry name" value="BON DOMAIN-CONTAINING PROTEIN"/>
    <property type="match status" value="1"/>
</dbReference>
<comment type="caution">
    <text evidence="2">The sequence shown here is derived from an EMBL/GenBank/DDBJ whole genome shotgun (WGS) entry which is preliminary data.</text>
</comment>
<evidence type="ECO:0000313" key="3">
    <source>
        <dbReference type="Proteomes" id="UP000479132"/>
    </source>
</evidence>
<gene>
    <name evidence="2" type="ORF">G3569_00685</name>
</gene>
<evidence type="ECO:0000313" key="2">
    <source>
        <dbReference type="EMBL" id="NGP86851.1"/>
    </source>
</evidence>
<accession>A0A6M1T4F9</accession>
<dbReference type="AlphaFoldDB" id="A0A6M1T4F9"/>
<feature type="domain" description="BON" evidence="1">
    <location>
        <begin position="158"/>
        <end position="225"/>
    </location>
</feature>
<dbReference type="InterPro" id="IPR014004">
    <property type="entry name" value="Transpt-assoc_nodulatn_dom_bac"/>
</dbReference>
<dbReference type="PROSITE" id="PS50914">
    <property type="entry name" value="BON"/>
    <property type="match status" value="3"/>
</dbReference>
<proteinExistence type="predicted"/>
<dbReference type="EMBL" id="JAALLS010000001">
    <property type="protein sequence ID" value="NGP86851.1"/>
    <property type="molecule type" value="Genomic_DNA"/>
</dbReference>
<keyword evidence="3" id="KW-1185">Reference proteome</keyword>
<protein>
    <submittedName>
        <fullName evidence="2">BON domain-containing protein</fullName>
    </submittedName>
</protein>
<evidence type="ECO:0000259" key="1">
    <source>
        <dbReference type="PROSITE" id="PS50914"/>
    </source>
</evidence>
<dbReference type="InterPro" id="IPR051686">
    <property type="entry name" value="Lipoprotein_DolP"/>
</dbReference>
<dbReference type="Proteomes" id="UP000479132">
    <property type="component" value="Unassembled WGS sequence"/>
</dbReference>
<dbReference type="PANTHER" id="PTHR34606:SF15">
    <property type="entry name" value="BON DOMAIN-CONTAINING PROTEIN"/>
    <property type="match status" value="1"/>
</dbReference>
<dbReference type="InterPro" id="IPR007055">
    <property type="entry name" value="BON_dom"/>
</dbReference>
<sequence length="225" mass="24315">MSVQVETPSDEDIKLDVIKQMKWDARIDASDVSITVNNGEVSISGQVPSLTAKSAATNDAYLVEGVSTVKNELNIEFPDTETVPTDKQIEDNVVTALALDGDLKSYKIDVDVNQGWVTLEGTVDAYWEKIHAKNEVLELSGVIGVTNNLGVVPTGDYMDESIAKDIINALERNVHIFADDVNVRVEDGNVTLEGTVETSKAKNAAFDSALYTPGVVSVDNKIMVV</sequence>
<dbReference type="Pfam" id="PF04972">
    <property type="entry name" value="BON"/>
    <property type="match status" value="3"/>
</dbReference>